<dbReference type="EC" id="3.5.1.28" evidence="2"/>
<name>A0A0D1CRS5_9RHOB</name>
<sequence length="231" mass="25081">MREAPSPNCGERRDGTVPHLILLHYTAMAGGVEPVIRWFQDPETQLSAHYVVGEDGEVVSMVPEDRRAWHAGAGRWGAITDVNSASIGIEICNAATHPFSARQMDAVEDLVSGIMDRHVIPPEGVIGHSDSAPGRKVDPGRRFDWRRLALSGLSVWPKPAAGPAPDQDGFRRDASTFGYTEEVPFETLLSAFRLRFRPGIEGPLDPVDMAMIADLARRWPAPALDGAPAAS</sequence>
<dbReference type="GO" id="GO:0019867">
    <property type="term" value="C:outer membrane"/>
    <property type="evidence" value="ECO:0007669"/>
    <property type="project" value="TreeGrafter"/>
</dbReference>
<evidence type="ECO:0000256" key="3">
    <source>
        <dbReference type="ARBA" id="ARBA00022801"/>
    </source>
</evidence>
<reference evidence="6 7" key="1">
    <citation type="submission" date="2015-02" db="EMBL/GenBank/DDBJ databases">
        <title>Genome Sequence of Jannaschia aquimarina DSM28248, a member of the Roseobacter clade.</title>
        <authorList>
            <person name="Voget S."/>
            <person name="Daniel R."/>
        </authorList>
    </citation>
    <scope>NUCLEOTIDE SEQUENCE [LARGE SCALE GENOMIC DNA]</scope>
    <source>
        <strain evidence="6 7">GSW-M26</strain>
    </source>
</reference>
<comment type="caution">
    <text evidence="6">The sequence shown here is derived from an EMBL/GenBank/DDBJ whole genome shotgun (WGS) entry which is preliminary data.</text>
</comment>
<dbReference type="EMBL" id="JYFE01000017">
    <property type="protein sequence ID" value="KIT17507.1"/>
    <property type="molecule type" value="Genomic_DNA"/>
</dbReference>
<comment type="catalytic activity">
    <reaction evidence="1">
        <text>Hydrolyzes the link between N-acetylmuramoyl residues and L-amino acid residues in certain cell-wall glycopeptides.</text>
        <dbReference type="EC" id="3.5.1.28"/>
    </reaction>
</comment>
<dbReference type="SMART" id="SM00644">
    <property type="entry name" value="Ami_2"/>
    <property type="match status" value="1"/>
</dbReference>
<dbReference type="OrthoDB" id="9794842at2"/>
<dbReference type="AlphaFoldDB" id="A0A0D1CRS5"/>
<protein>
    <recommendedName>
        <fullName evidence="2">N-acetylmuramoyl-L-alanine amidase</fullName>
        <ecNumber evidence="2">3.5.1.28</ecNumber>
    </recommendedName>
</protein>
<evidence type="ECO:0000313" key="7">
    <source>
        <dbReference type="Proteomes" id="UP000032232"/>
    </source>
</evidence>
<dbReference type="Gene3D" id="3.40.80.10">
    <property type="entry name" value="Peptidoglycan recognition protein-like"/>
    <property type="match status" value="1"/>
</dbReference>
<gene>
    <name evidence="6" type="primary">amiD</name>
    <name evidence="6" type="ORF">jaqu_06950</name>
</gene>
<dbReference type="STRING" id="935700.jaqu_06950"/>
<evidence type="ECO:0000256" key="2">
    <source>
        <dbReference type="ARBA" id="ARBA00011901"/>
    </source>
</evidence>
<dbReference type="PATRIC" id="fig|935700.4.peg.734"/>
<dbReference type="GO" id="GO:0009254">
    <property type="term" value="P:peptidoglycan turnover"/>
    <property type="evidence" value="ECO:0007669"/>
    <property type="project" value="TreeGrafter"/>
</dbReference>
<evidence type="ECO:0000313" key="6">
    <source>
        <dbReference type="EMBL" id="KIT17507.1"/>
    </source>
</evidence>
<dbReference type="InterPro" id="IPR002502">
    <property type="entry name" value="Amidase_domain"/>
</dbReference>
<dbReference type="InterPro" id="IPR036505">
    <property type="entry name" value="Amidase/PGRP_sf"/>
</dbReference>
<dbReference type="Pfam" id="PF01510">
    <property type="entry name" value="Amidase_2"/>
    <property type="match status" value="1"/>
</dbReference>
<accession>A0A0D1CRS5</accession>
<dbReference type="CDD" id="cd06583">
    <property type="entry name" value="PGRP"/>
    <property type="match status" value="1"/>
</dbReference>
<dbReference type="GO" id="GO:0071555">
    <property type="term" value="P:cell wall organization"/>
    <property type="evidence" value="ECO:0007669"/>
    <property type="project" value="UniProtKB-KW"/>
</dbReference>
<feature type="domain" description="N-acetylmuramoyl-L-alanine amidase" evidence="5">
    <location>
        <begin position="6"/>
        <end position="140"/>
    </location>
</feature>
<dbReference type="PANTHER" id="PTHR30417">
    <property type="entry name" value="N-ACETYLMURAMOYL-L-ALANINE AMIDASE AMID"/>
    <property type="match status" value="1"/>
</dbReference>
<dbReference type="SUPFAM" id="SSF55846">
    <property type="entry name" value="N-acetylmuramoyl-L-alanine amidase-like"/>
    <property type="match status" value="1"/>
</dbReference>
<evidence type="ECO:0000256" key="1">
    <source>
        <dbReference type="ARBA" id="ARBA00001561"/>
    </source>
</evidence>
<dbReference type="Proteomes" id="UP000032232">
    <property type="component" value="Unassembled WGS sequence"/>
</dbReference>
<keyword evidence="4" id="KW-0961">Cell wall biogenesis/degradation</keyword>
<organism evidence="6 7">
    <name type="scientific">Jannaschia aquimarina</name>
    <dbReference type="NCBI Taxonomy" id="935700"/>
    <lineage>
        <taxon>Bacteria</taxon>
        <taxon>Pseudomonadati</taxon>
        <taxon>Pseudomonadota</taxon>
        <taxon>Alphaproteobacteria</taxon>
        <taxon>Rhodobacterales</taxon>
        <taxon>Roseobacteraceae</taxon>
        <taxon>Jannaschia</taxon>
    </lineage>
</organism>
<dbReference type="InterPro" id="IPR051206">
    <property type="entry name" value="NAMLAA_amidase_2"/>
</dbReference>
<dbReference type="RefSeq" id="WP_089268328.1">
    <property type="nucleotide sequence ID" value="NZ_FZPF01000002.1"/>
</dbReference>
<keyword evidence="3 6" id="KW-0378">Hydrolase</keyword>
<dbReference type="GO" id="GO:0009253">
    <property type="term" value="P:peptidoglycan catabolic process"/>
    <property type="evidence" value="ECO:0007669"/>
    <property type="project" value="InterPro"/>
</dbReference>
<keyword evidence="7" id="KW-1185">Reference proteome</keyword>
<dbReference type="GO" id="GO:0008745">
    <property type="term" value="F:N-acetylmuramoyl-L-alanine amidase activity"/>
    <property type="evidence" value="ECO:0007669"/>
    <property type="project" value="UniProtKB-EC"/>
</dbReference>
<evidence type="ECO:0000259" key="5">
    <source>
        <dbReference type="SMART" id="SM00644"/>
    </source>
</evidence>
<proteinExistence type="predicted"/>
<evidence type="ECO:0000256" key="4">
    <source>
        <dbReference type="ARBA" id="ARBA00023316"/>
    </source>
</evidence>
<dbReference type="PANTHER" id="PTHR30417:SF1">
    <property type="entry name" value="N-ACETYLMURAMOYL-L-ALANINE AMIDASE AMID"/>
    <property type="match status" value="1"/>
</dbReference>